<dbReference type="SUPFAM" id="SSF56112">
    <property type="entry name" value="Protein kinase-like (PK-like)"/>
    <property type="match status" value="1"/>
</dbReference>
<protein>
    <recommendedName>
        <fullName evidence="1">dual-specificity kinase</fullName>
        <ecNumber evidence="1">2.7.12.1</ecNumber>
    </recommendedName>
</protein>
<dbReference type="InterPro" id="IPR008271">
    <property type="entry name" value="Ser/Thr_kinase_AS"/>
</dbReference>
<feature type="region of interest" description="Disordered" evidence="12">
    <location>
        <begin position="103"/>
        <end position="136"/>
    </location>
</feature>
<evidence type="ECO:0000256" key="8">
    <source>
        <dbReference type="ARBA" id="ARBA00049003"/>
    </source>
</evidence>
<dbReference type="GO" id="GO:0043484">
    <property type="term" value="P:regulation of RNA splicing"/>
    <property type="evidence" value="ECO:0007669"/>
    <property type="project" value="TreeGrafter"/>
</dbReference>
<comment type="caution">
    <text evidence="14">The sequence shown here is derived from an EMBL/GenBank/DDBJ whole genome shotgun (WGS) entry which is preliminary data.</text>
</comment>
<evidence type="ECO:0000256" key="6">
    <source>
        <dbReference type="ARBA" id="ARBA00022840"/>
    </source>
</evidence>
<feature type="compositionally biased region" description="Polar residues" evidence="12">
    <location>
        <begin position="208"/>
        <end position="247"/>
    </location>
</feature>
<comment type="catalytic activity">
    <reaction evidence="8">
        <text>L-seryl-[protein] + ATP = O-phospho-L-seryl-[protein] + ADP + H(+)</text>
        <dbReference type="Rhea" id="RHEA:17989"/>
        <dbReference type="Rhea" id="RHEA-COMP:9863"/>
        <dbReference type="Rhea" id="RHEA-COMP:11604"/>
        <dbReference type="ChEBI" id="CHEBI:15378"/>
        <dbReference type="ChEBI" id="CHEBI:29999"/>
        <dbReference type="ChEBI" id="CHEBI:30616"/>
        <dbReference type="ChEBI" id="CHEBI:83421"/>
        <dbReference type="ChEBI" id="CHEBI:456216"/>
        <dbReference type="EC" id="2.7.12.1"/>
    </reaction>
</comment>
<dbReference type="GO" id="GO:0004712">
    <property type="term" value="F:protein serine/threonine/tyrosine kinase activity"/>
    <property type="evidence" value="ECO:0007669"/>
    <property type="project" value="UniProtKB-EC"/>
</dbReference>
<feature type="region of interest" description="Disordered" evidence="12">
    <location>
        <begin position="166"/>
        <end position="273"/>
    </location>
</feature>
<dbReference type="Gene3D" id="1.10.510.10">
    <property type="entry name" value="Transferase(Phosphotransferase) domain 1"/>
    <property type="match status" value="1"/>
</dbReference>
<dbReference type="SMART" id="SM00220">
    <property type="entry name" value="S_TKc"/>
    <property type="match status" value="1"/>
</dbReference>
<dbReference type="GO" id="GO:0004674">
    <property type="term" value="F:protein serine/threonine kinase activity"/>
    <property type="evidence" value="ECO:0007669"/>
    <property type="project" value="UniProtKB-KW"/>
</dbReference>
<dbReference type="GO" id="GO:0005634">
    <property type="term" value="C:nucleus"/>
    <property type="evidence" value="ECO:0007669"/>
    <property type="project" value="TreeGrafter"/>
</dbReference>
<evidence type="ECO:0000256" key="11">
    <source>
        <dbReference type="PROSITE-ProRule" id="PRU10141"/>
    </source>
</evidence>
<gene>
    <name evidence="14" type="ORF">LY79DRAFT_522583</name>
</gene>
<evidence type="ECO:0000313" key="14">
    <source>
        <dbReference type="EMBL" id="KAK1579424.1"/>
    </source>
</evidence>
<evidence type="ECO:0000256" key="9">
    <source>
        <dbReference type="ARBA" id="ARBA00049308"/>
    </source>
</evidence>
<reference evidence="14" key="1">
    <citation type="submission" date="2021-06" db="EMBL/GenBank/DDBJ databases">
        <title>Comparative genomics, transcriptomics and evolutionary studies reveal genomic signatures of adaptation to plant cell wall in hemibiotrophic fungi.</title>
        <authorList>
            <consortium name="DOE Joint Genome Institute"/>
            <person name="Baroncelli R."/>
            <person name="Diaz J.F."/>
            <person name="Benocci T."/>
            <person name="Peng M."/>
            <person name="Battaglia E."/>
            <person name="Haridas S."/>
            <person name="Andreopoulos W."/>
            <person name="Labutti K."/>
            <person name="Pangilinan J."/>
            <person name="Floch G.L."/>
            <person name="Makela M.R."/>
            <person name="Henrissat B."/>
            <person name="Grigoriev I.V."/>
            <person name="Crouch J.A."/>
            <person name="De Vries R.P."/>
            <person name="Sukno S.A."/>
            <person name="Thon M.R."/>
        </authorList>
    </citation>
    <scope>NUCLEOTIDE SEQUENCE</scope>
    <source>
        <strain evidence="14">CBS 125086</strain>
    </source>
</reference>
<keyword evidence="6 11" id="KW-0067">ATP-binding</keyword>
<dbReference type="InterPro" id="IPR051175">
    <property type="entry name" value="CLK_kinases"/>
</dbReference>
<feature type="domain" description="Protein kinase" evidence="13">
    <location>
        <begin position="332"/>
        <end position="671"/>
    </location>
</feature>
<keyword evidence="5 14" id="KW-0418">Kinase</keyword>
<comment type="catalytic activity">
    <reaction evidence="9">
        <text>L-threonyl-[protein] + ATP = O-phospho-L-threonyl-[protein] + ADP + H(+)</text>
        <dbReference type="Rhea" id="RHEA:46608"/>
        <dbReference type="Rhea" id="RHEA-COMP:11060"/>
        <dbReference type="Rhea" id="RHEA-COMP:11605"/>
        <dbReference type="ChEBI" id="CHEBI:15378"/>
        <dbReference type="ChEBI" id="CHEBI:30013"/>
        <dbReference type="ChEBI" id="CHEBI:30616"/>
        <dbReference type="ChEBI" id="CHEBI:61977"/>
        <dbReference type="ChEBI" id="CHEBI:456216"/>
        <dbReference type="EC" id="2.7.12.1"/>
    </reaction>
</comment>
<keyword evidence="15" id="KW-1185">Reference proteome</keyword>
<evidence type="ECO:0000256" key="5">
    <source>
        <dbReference type="ARBA" id="ARBA00022777"/>
    </source>
</evidence>
<dbReference type="AlphaFoldDB" id="A0AAD8PRH4"/>
<evidence type="ECO:0000256" key="3">
    <source>
        <dbReference type="ARBA" id="ARBA00022679"/>
    </source>
</evidence>
<dbReference type="RefSeq" id="XP_060410548.1">
    <property type="nucleotide sequence ID" value="XM_060555459.1"/>
</dbReference>
<dbReference type="GeneID" id="85439699"/>
<feature type="binding site" evidence="11">
    <location>
        <position position="361"/>
    </location>
    <ligand>
        <name>ATP</name>
        <dbReference type="ChEBI" id="CHEBI:30616"/>
    </ligand>
</feature>
<evidence type="ECO:0000256" key="12">
    <source>
        <dbReference type="SAM" id="MobiDB-lite"/>
    </source>
</evidence>
<keyword evidence="4 11" id="KW-0547">Nucleotide-binding</keyword>
<keyword evidence="3" id="KW-0808">Transferase</keyword>
<dbReference type="Pfam" id="PF00069">
    <property type="entry name" value="Pkinase"/>
    <property type="match status" value="1"/>
</dbReference>
<feature type="compositionally biased region" description="Low complexity" evidence="12">
    <location>
        <begin position="112"/>
        <end position="121"/>
    </location>
</feature>
<name>A0AAD8PRH4_9PEZI</name>
<evidence type="ECO:0000256" key="1">
    <source>
        <dbReference type="ARBA" id="ARBA00013203"/>
    </source>
</evidence>
<keyword evidence="2" id="KW-0723">Serine/threonine-protein kinase</keyword>
<evidence type="ECO:0000256" key="2">
    <source>
        <dbReference type="ARBA" id="ARBA00022527"/>
    </source>
</evidence>
<accession>A0AAD8PRH4</accession>
<dbReference type="EC" id="2.7.12.1" evidence="1"/>
<feature type="compositionally biased region" description="Low complexity" evidence="12">
    <location>
        <begin position="1"/>
        <end position="14"/>
    </location>
</feature>
<dbReference type="PANTHER" id="PTHR45646">
    <property type="entry name" value="SERINE/THREONINE-PROTEIN KINASE DOA-RELATED"/>
    <property type="match status" value="1"/>
</dbReference>
<dbReference type="GO" id="GO:0005524">
    <property type="term" value="F:ATP binding"/>
    <property type="evidence" value="ECO:0007669"/>
    <property type="project" value="UniProtKB-UniRule"/>
</dbReference>
<evidence type="ECO:0000256" key="7">
    <source>
        <dbReference type="ARBA" id="ARBA00037966"/>
    </source>
</evidence>
<evidence type="ECO:0000256" key="4">
    <source>
        <dbReference type="ARBA" id="ARBA00022741"/>
    </source>
</evidence>
<dbReference type="PROSITE" id="PS00107">
    <property type="entry name" value="PROTEIN_KINASE_ATP"/>
    <property type="match status" value="1"/>
</dbReference>
<organism evidence="14 15">
    <name type="scientific">Colletotrichum navitas</name>
    <dbReference type="NCBI Taxonomy" id="681940"/>
    <lineage>
        <taxon>Eukaryota</taxon>
        <taxon>Fungi</taxon>
        <taxon>Dikarya</taxon>
        <taxon>Ascomycota</taxon>
        <taxon>Pezizomycotina</taxon>
        <taxon>Sordariomycetes</taxon>
        <taxon>Hypocreomycetidae</taxon>
        <taxon>Glomerellales</taxon>
        <taxon>Glomerellaceae</taxon>
        <taxon>Colletotrichum</taxon>
        <taxon>Colletotrichum graminicola species complex</taxon>
    </lineage>
</organism>
<dbReference type="EMBL" id="JAHLJV010000066">
    <property type="protein sequence ID" value="KAK1579424.1"/>
    <property type="molecule type" value="Genomic_DNA"/>
</dbReference>
<comment type="similarity">
    <text evidence="7">Belongs to the protein kinase superfamily. CMGC Ser/Thr protein kinase family. Lammer subfamily.</text>
</comment>
<dbReference type="CDD" id="cd14134">
    <property type="entry name" value="PKc_CLK"/>
    <property type="match status" value="1"/>
</dbReference>
<dbReference type="InterPro" id="IPR011009">
    <property type="entry name" value="Kinase-like_dom_sf"/>
</dbReference>
<dbReference type="InterPro" id="IPR017441">
    <property type="entry name" value="Protein_kinase_ATP_BS"/>
</dbReference>
<feature type="region of interest" description="Disordered" evidence="12">
    <location>
        <begin position="1"/>
        <end position="56"/>
    </location>
</feature>
<sequence>MSTPTTATATLPPHSHYHHPHYPYNHQPYQASTATGSSYRQPANPIVSTSSSTATARLPASYASSSGIAYSTTSTASHAGPNGLGPSASLATSRTIHDASSPDVNYITAMPSNSHSQSSQSGRKRRRSKEPDWNKFYKNGLPKEIIVIDDTPEPEQGKAVGNGVRVVSNGNGITANGASSRPVPKKRKRDNEPQPYDPVYHNNKYAASHTTTPHHNGTPSGSTISTDRTTNSVIHTTTATSLSSNGQEYYEAQPGQKRKRTRQQIAQEAKKREVEGLTDPFVSYKPPPYPPKKASDVHVRVVQDNGYNKNAKVDDDDGHYIVVPDADLTKEYQMVKLLGQGTFGKVVQARDRRRNKSVAIKIIRSVQKYRDASRIELRVLATLKENDNENRNRCIHLRDCFDYRGHICIVMDLLGQSVFDFLKSNSFVPFPNSQIQSFARQLFTSVAFLHDLNLIHTDLKPENILLCDSAYQTFTYNRKIPSSSTTVNRQANQRRVLLDTEIRLIDFGSATFQDEYHSSVVSTRHYRAPEIILGLGWSFPCDIWSIGCILVEFFTGDALFQTHDNLEHLAMMEMVVGQRIDSSLVQAVNKMATRSGGNPASKYFKRLKLDYPTPETTRASKRFVKAMRRLEDIIPSNTTYFKNFLDLLRKIFVYDPQHRITAKQALQHPWFKEPATPDDGTEAAKIRLERMRQEQDHRYHA</sequence>
<evidence type="ECO:0000256" key="10">
    <source>
        <dbReference type="ARBA" id="ARBA00051680"/>
    </source>
</evidence>
<proteinExistence type="inferred from homology"/>
<evidence type="ECO:0000313" key="15">
    <source>
        <dbReference type="Proteomes" id="UP001230504"/>
    </source>
</evidence>
<dbReference type="InterPro" id="IPR000719">
    <property type="entry name" value="Prot_kinase_dom"/>
</dbReference>
<dbReference type="FunFam" id="1.10.510.10:FF:000612">
    <property type="entry name" value="Serine/threonine-protein kinase AFC2"/>
    <property type="match status" value="1"/>
</dbReference>
<evidence type="ECO:0000259" key="13">
    <source>
        <dbReference type="PROSITE" id="PS50011"/>
    </source>
</evidence>
<dbReference type="PROSITE" id="PS50011">
    <property type="entry name" value="PROTEIN_KINASE_DOM"/>
    <property type="match status" value="1"/>
</dbReference>
<dbReference type="Gene3D" id="3.30.200.20">
    <property type="entry name" value="Phosphorylase Kinase, domain 1"/>
    <property type="match status" value="1"/>
</dbReference>
<dbReference type="Proteomes" id="UP001230504">
    <property type="component" value="Unassembled WGS sequence"/>
</dbReference>
<dbReference type="PANTHER" id="PTHR45646:SF11">
    <property type="entry name" value="SERINE_THREONINE-PROTEIN KINASE DOA"/>
    <property type="match status" value="1"/>
</dbReference>
<feature type="region of interest" description="Disordered" evidence="12">
    <location>
        <begin position="72"/>
        <end position="91"/>
    </location>
</feature>
<comment type="catalytic activity">
    <reaction evidence="10">
        <text>L-tyrosyl-[protein] + ATP = O-phospho-L-tyrosyl-[protein] + ADP + H(+)</text>
        <dbReference type="Rhea" id="RHEA:10596"/>
        <dbReference type="Rhea" id="RHEA-COMP:10136"/>
        <dbReference type="Rhea" id="RHEA-COMP:20101"/>
        <dbReference type="ChEBI" id="CHEBI:15378"/>
        <dbReference type="ChEBI" id="CHEBI:30616"/>
        <dbReference type="ChEBI" id="CHEBI:46858"/>
        <dbReference type="ChEBI" id="CHEBI:61978"/>
        <dbReference type="ChEBI" id="CHEBI:456216"/>
        <dbReference type="EC" id="2.7.12.1"/>
    </reaction>
</comment>
<dbReference type="PROSITE" id="PS00108">
    <property type="entry name" value="PROTEIN_KINASE_ST"/>
    <property type="match status" value="1"/>
</dbReference>
<feature type="compositionally biased region" description="Polar residues" evidence="12">
    <location>
        <begin position="30"/>
        <end position="55"/>
    </location>
</feature>